<dbReference type="GO" id="GO:0051537">
    <property type="term" value="F:2 iron, 2 sulfur cluster binding"/>
    <property type="evidence" value="ECO:0007669"/>
    <property type="project" value="UniProtKB-KW"/>
</dbReference>
<dbReference type="Pfam" id="PF19112">
    <property type="entry name" value="VanA_C"/>
    <property type="match status" value="1"/>
</dbReference>
<dbReference type="Pfam" id="PF00355">
    <property type="entry name" value="Rieske"/>
    <property type="match status" value="1"/>
</dbReference>
<dbReference type="AlphaFoldDB" id="A0A936ZQN4"/>
<dbReference type="RefSeq" id="WP_201685015.1">
    <property type="nucleotide sequence ID" value="NZ_JAEQNA010000006.1"/>
</dbReference>
<organism evidence="7 8">
    <name type="scientific">Ramlibacter aurantiacus</name>
    <dbReference type="NCBI Taxonomy" id="2801330"/>
    <lineage>
        <taxon>Bacteria</taxon>
        <taxon>Pseudomonadati</taxon>
        <taxon>Pseudomonadota</taxon>
        <taxon>Betaproteobacteria</taxon>
        <taxon>Burkholderiales</taxon>
        <taxon>Comamonadaceae</taxon>
        <taxon>Ramlibacter</taxon>
    </lineage>
</organism>
<evidence type="ECO:0000256" key="1">
    <source>
        <dbReference type="ARBA" id="ARBA00022714"/>
    </source>
</evidence>
<sequence length="340" mass="37918">MFVRQSWYVAAWADEIGPGGMLARTLLGDAVMLYRTGEGRAGALEDRCCHRGLPLSHGRVLGDRIECGYHGLVFDARGACVKVPGQDRIPPNARVRHYEVVEQDHLLWIWMGDEGRADPARIPRHPWHDDPAWEWVKDRYPIAANYQLITDNLMDLTHVGYVHGRTIGGTPQAHSQAQTTVKETEQGVRVERWMLDSIPPPTYTAACRFNTERVDRWMEIDFFAPSTVRIHTGAVDAGTGATEGRRDGGFAFLGLNTMTPETESSTHYFWSGANKRQPGGPSGCDRLRASLEVTFGEDKVVVEAQQKSLERQPEPLVMIASDAGMVRARRLVQAMLQAQG</sequence>
<keyword evidence="8" id="KW-1185">Reference proteome</keyword>
<reference evidence="7" key="1">
    <citation type="submission" date="2021-01" db="EMBL/GenBank/DDBJ databases">
        <title>Ramlibacter sp. strain AW1 16S ribosomal RNA gene Genome sequencing and assembly.</title>
        <authorList>
            <person name="Kang M."/>
        </authorList>
    </citation>
    <scope>NUCLEOTIDE SEQUENCE</scope>
    <source>
        <strain evidence="7">AW1</strain>
    </source>
</reference>
<dbReference type="PANTHER" id="PTHR21266">
    <property type="entry name" value="IRON-SULFUR DOMAIN CONTAINING PROTEIN"/>
    <property type="match status" value="1"/>
</dbReference>
<evidence type="ECO:0000259" key="6">
    <source>
        <dbReference type="PROSITE" id="PS51296"/>
    </source>
</evidence>
<evidence type="ECO:0000313" key="8">
    <source>
        <dbReference type="Proteomes" id="UP000613011"/>
    </source>
</evidence>
<dbReference type="InterPro" id="IPR044043">
    <property type="entry name" value="VanA_C_cat"/>
</dbReference>
<dbReference type="PANTHER" id="PTHR21266:SF60">
    <property type="entry name" value="3-KETOSTEROID-9-ALPHA-MONOOXYGENASE, OXYGENASE COMPONENT"/>
    <property type="match status" value="1"/>
</dbReference>
<evidence type="ECO:0000313" key="7">
    <source>
        <dbReference type="EMBL" id="MBL0421936.1"/>
    </source>
</evidence>
<keyword evidence="2" id="KW-0479">Metal-binding</keyword>
<gene>
    <name evidence="7" type="ORF">JI739_16420</name>
</gene>
<dbReference type="InterPro" id="IPR017941">
    <property type="entry name" value="Rieske_2Fe-2S"/>
</dbReference>
<evidence type="ECO:0000256" key="5">
    <source>
        <dbReference type="ARBA" id="ARBA00023014"/>
    </source>
</evidence>
<feature type="domain" description="Rieske" evidence="6">
    <location>
        <begin position="7"/>
        <end position="109"/>
    </location>
</feature>
<dbReference type="InterPro" id="IPR050584">
    <property type="entry name" value="Cholesterol_7-desaturase"/>
</dbReference>
<dbReference type="Gene3D" id="3.90.380.10">
    <property type="entry name" value="Naphthalene 1,2-dioxygenase Alpha Subunit, Chain A, domain 1"/>
    <property type="match status" value="1"/>
</dbReference>
<comment type="caution">
    <text evidence="7">The sequence shown here is derived from an EMBL/GenBank/DDBJ whole genome shotgun (WGS) entry which is preliminary data.</text>
</comment>
<evidence type="ECO:0000256" key="3">
    <source>
        <dbReference type="ARBA" id="ARBA00023002"/>
    </source>
</evidence>
<keyword evidence="1" id="KW-0001">2Fe-2S</keyword>
<dbReference type="InterPro" id="IPR036922">
    <property type="entry name" value="Rieske_2Fe-2S_sf"/>
</dbReference>
<dbReference type="EMBL" id="JAEQNA010000006">
    <property type="protein sequence ID" value="MBL0421936.1"/>
    <property type="molecule type" value="Genomic_DNA"/>
</dbReference>
<dbReference type="GO" id="GO:0051213">
    <property type="term" value="F:dioxygenase activity"/>
    <property type="evidence" value="ECO:0007669"/>
    <property type="project" value="UniProtKB-KW"/>
</dbReference>
<dbReference type="CDD" id="cd08878">
    <property type="entry name" value="RHO_alpha_C_DMO-like"/>
    <property type="match status" value="1"/>
</dbReference>
<evidence type="ECO:0000256" key="4">
    <source>
        <dbReference type="ARBA" id="ARBA00023004"/>
    </source>
</evidence>
<dbReference type="GO" id="GO:0046872">
    <property type="term" value="F:metal ion binding"/>
    <property type="evidence" value="ECO:0007669"/>
    <property type="project" value="UniProtKB-KW"/>
</dbReference>
<protein>
    <submittedName>
        <fullName evidence="7">Aromatic ring-hydroxylating dioxygenase subunit alpha</fullName>
    </submittedName>
</protein>
<keyword evidence="5" id="KW-0411">Iron-sulfur</keyword>
<dbReference type="PROSITE" id="PS51296">
    <property type="entry name" value="RIESKE"/>
    <property type="match status" value="1"/>
</dbReference>
<dbReference type="SUPFAM" id="SSF50022">
    <property type="entry name" value="ISP domain"/>
    <property type="match status" value="1"/>
</dbReference>
<proteinExistence type="predicted"/>
<dbReference type="Proteomes" id="UP000613011">
    <property type="component" value="Unassembled WGS sequence"/>
</dbReference>
<evidence type="ECO:0000256" key="2">
    <source>
        <dbReference type="ARBA" id="ARBA00022723"/>
    </source>
</evidence>
<dbReference type="SUPFAM" id="SSF55961">
    <property type="entry name" value="Bet v1-like"/>
    <property type="match status" value="1"/>
</dbReference>
<dbReference type="Gene3D" id="2.102.10.10">
    <property type="entry name" value="Rieske [2Fe-2S] iron-sulphur domain"/>
    <property type="match status" value="1"/>
</dbReference>
<name>A0A936ZQN4_9BURK</name>
<accession>A0A936ZQN4</accession>
<keyword evidence="4" id="KW-0408">Iron</keyword>
<keyword evidence="7" id="KW-0223">Dioxygenase</keyword>
<keyword evidence="3" id="KW-0560">Oxidoreductase</keyword>